<proteinExistence type="predicted"/>
<dbReference type="EMBL" id="MLJW01000090">
    <property type="protein sequence ID" value="OIR00912.1"/>
    <property type="molecule type" value="Genomic_DNA"/>
</dbReference>
<accession>A0A1J5SA23</accession>
<organism evidence="2">
    <name type="scientific">mine drainage metagenome</name>
    <dbReference type="NCBI Taxonomy" id="410659"/>
    <lineage>
        <taxon>unclassified sequences</taxon>
        <taxon>metagenomes</taxon>
        <taxon>ecological metagenomes</taxon>
    </lineage>
</organism>
<feature type="region of interest" description="Disordered" evidence="1">
    <location>
        <begin position="74"/>
        <end position="93"/>
    </location>
</feature>
<comment type="caution">
    <text evidence="2">The sequence shown here is derived from an EMBL/GenBank/DDBJ whole genome shotgun (WGS) entry which is preliminary data.</text>
</comment>
<name>A0A1J5SA23_9ZZZZ</name>
<evidence type="ECO:0000256" key="1">
    <source>
        <dbReference type="SAM" id="MobiDB-lite"/>
    </source>
</evidence>
<protein>
    <submittedName>
        <fullName evidence="2">Uncharacterized protein</fullName>
    </submittedName>
</protein>
<reference evidence="2" key="1">
    <citation type="submission" date="2016-10" db="EMBL/GenBank/DDBJ databases">
        <title>Sequence of Gallionella enrichment culture.</title>
        <authorList>
            <person name="Poehlein A."/>
            <person name="Muehling M."/>
            <person name="Daniel R."/>
        </authorList>
    </citation>
    <scope>NUCLEOTIDE SEQUENCE</scope>
</reference>
<sequence>MSPIVPETPAEYDKTRVIERPDGFYWQYRGTAEEFGPFSTLLEAVEDMKYNADAAVEPGESLIEAEEELGIADWIDPETGEPAEGSIPHIEEH</sequence>
<gene>
    <name evidence="2" type="ORF">GALL_170520</name>
</gene>
<dbReference type="AlphaFoldDB" id="A0A1J5SA23"/>
<evidence type="ECO:0000313" key="2">
    <source>
        <dbReference type="EMBL" id="OIR00912.1"/>
    </source>
</evidence>